<accession>A0A7W4YG30</accession>
<evidence type="ECO:0000259" key="4">
    <source>
        <dbReference type="PROSITE" id="PS51677"/>
    </source>
</evidence>
<comment type="caution">
    <text evidence="5">The sequence shown here is derived from an EMBL/GenBank/DDBJ whole genome shotgun (WGS) entry which is preliminary data.</text>
</comment>
<dbReference type="PANTHER" id="PTHR10587:SF133">
    <property type="entry name" value="CHITIN DEACETYLASE 1-RELATED"/>
    <property type="match status" value="1"/>
</dbReference>
<name>A0A7W4YG30_9MICO</name>
<keyword evidence="3" id="KW-0732">Signal</keyword>
<evidence type="ECO:0000256" key="1">
    <source>
        <dbReference type="ARBA" id="ARBA00022723"/>
    </source>
</evidence>
<dbReference type="Gene3D" id="3.20.20.370">
    <property type="entry name" value="Glycoside hydrolase/deacetylase"/>
    <property type="match status" value="1"/>
</dbReference>
<feature type="chain" id="PRO_5039073082" evidence="3">
    <location>
        <begin position="37"/>
        <end position="556"/>
    </location>
</feature>
<feature type="signal peptide" evidence="3">
    <location>
        <begin position="1"/>
        <end position="36"/>
    </location>
</feature>
<dbReference type="Pfam" id="PF01522">
    <property type="entry name" value="Polysacc_deac_1"/>
    <property type="match status" value="1"/>
</dbReference>
<dbReference type="InterPro" id="IPR011330">
    <property type="entry name" value="Glyco_hydro/deAcase_b/a-brl"/>
</dbReference>
<evidence type="ECO:0000256" key="2">
    <source>
        <dbReference type="ARBA" id="ARBA00022801"/>
    </source>
</evidence>
<protein>
    <submittedName>
        <fullName evidence="5">Peptidoglycan/xylan/chitin deacetylase (PgdA/CDA1 family)</fullName>
    </submittedName>
</protein>
<dbReference type="EMBL" id="JACHWJ010000005">
    <property type="protein sequence ID" value="MBB2958907.1"/>
    <property type="molecule type" value="Genomic_DNA"/>
</dbReference>
<feature type="domain" description="NodB homology" evidence="4">
    <location>
        <begin position="363"/>
        <end position="536"/>
    </location>
</feature>
<sequence>MTAGGQRSRAQRTQPRPLRRLIAGAMLAAATLALSACTPAPDLAWQPPVRAAVTSFDEAAGDVAGGEPGATPLDHYRIRDSAPAVDARWTEVPGQTDLNARIRSLVVDSVGAFATRLGTAYAPEAAAAGAGLGSRGCEAGSSSTPAAEVLAQGGATEGEALVITCEIVVASGSEFGERVRVVEGTVGSTPAVTRDESFVFFADTATAQQAGGADVITADAALAIWNELVLAARRELGALWDTQVAPPSEAHAAVLAQGFADVTPTPDGGLRIGIPAGLLTPEMDVSGGEGAAPPVSPDGETTLVVGEPIAHRFPSIHIGPEAASPMLTDLGRELVAASATPLPLIAGERPLAGDRTVDCDLFPCVALTFDDGPAPVTTTLLDQLREHDATATFFLVGPNVQRHPEIARQIDDDGHQLGNHSWTHPQFTTLDDKKIEEEVKKTNDAIVAATGERPSVFRPPYGDLDARVLTKLGMPAILWDVDTLDWEGPPHETLVDRGANEAQAGSIILMHDIHDSTVDAVPEILTGLHDRGFVLVTVEQIFGGAPASGNSYTSAR</sequence>
<dbReference type="Proteomes" id="UP000545286">
    <property type="component" value="Unassembled WGS sequence"/>
</dbReference>
<organism evidence="5 6">
    <name type="scientific">Pseudoclavibacter helvolus</name>
    <dbReference type="NCBI Taxonomy" id="255205"/>
    <lineage>
        <taxon>Bacteria</taxon>
        <taxon>Bacillati</taxon>
        <taxon>Actinomycetota</taxon>
        <taxon>Actinomycetes</taxon>
        <taxon>Micrococcales</taxon>
        <taxon>Microbacteriaceae</taxon>
        <taxon>Pseudoclavibacter</taxon>
    </lineage>
</organism>
<dbReference type="PROSITE" id="PS51677">
    <property type="entry name" value="NODB"/>
    <property type="match status" value="1"/>
</dbReference>
<evidence type="ECO:0000313" key="5">
    <source>
        <dbReference type="EMBL" id="MBB2958907.1"/>
    </source>
</evidence>
<reference evidence="5 6" key="1">
    <citation type="submission" date="2020-08" db="EMBL/GenBank/DDBJ databases">
        <title>Sequencing the genomes of 1000 actinobacteria strains.</title>
        <authorList>
            <person name="Klenk H.-P."/>
        </authorList>
    </citation>
    <scope>NUCLEOTIDE SEQUENCE [LARGE SCALE GENOMIC DNA]</scope>
    <source>
        <strain evidence="5 6">DSM 20419</strain>
    </source>
</reference>
<evidence type="ECO:0000313" key="6">
    <source>
        <dbReference type="Proteomes" id="UP000545286"/>
    </source>
</evidence>
<dbReference type="GO" id="GO:0046872">
    <property type="term" value="F:metal ion binding"/>
    <property type="evidence" value="ECO:0007669"/>
    <property type="project" value="UniProtKB-KW"/>
</dbReference>
<dbReference type="GO" id="GO:0016020">
    <property type="term" value="C:membrane"/>
    <property type="evidence" value="ECO:0007669"/>
    <property type="project" value="TreeGrafter"/>
</dbReference>
<keyword evidence="1" id="KW-0479">Metal-binding</keyword>
<proteinExistence type="predicted"/>
<keyword evidence="6" id="KW-1185">Reference proteome</keyword>
<dbReference type="InterPro" id="IPR002509">
    <property type="entry name" value="NODB_dom"/>
</dbReference>
<dbReference type="CDD" id="cd10954">
    <property type="entry name" value="CE4_CtAXE_like"/>
    <property type="match status" value="1"/>
</dbReference>
<evidence type="ECO:0000256" key="3">
    <source>
        <dbReference type="SAM" id="SignalP"/>
    </source>
</evidence>
<dbReference type="GO" id="GO:0005975">
    <property type="term" value="P:carbohydrate metabolic process"/>
    <property type="evidence" value="ECO:0007669"/>
    <property type="project" value="InterPro"/>
</dbReference>
<dbReference type="RefSeq" id="WP_183626091.1">
    <property type="nucleotide sequence ID" value="NZ_JACHWJ010000005.1"/>
</dbReference>
<dbReference type="AlphaFoldDB" id="A0A7W4YG30"/>
<gene>
    <name evidence="5" type="ORF">FHX72_003059</name>
</gene>
<dbReference type="GO" id="GO:0016810">
    <property type="term" value="F:hydrolase activity, acting on carbon-nitrogen (but not peptide) bonds"/>
    <property type="evidence" value="ECO:0007669"/>
    <property type="project" value="InterPro"/>
</dbReference>
<dbReference type="InterPro" id="IPR050248">
    <property type="entry name" value="Polysacc_deacetylase_ArnD"/>
</dbReference>
<keyword evidence="2" id="KW-0378">Hydrolase</keyword>
<dbReference type="PANTHER" id="PTHR10587">
    <property type="entry name" value="GLYCOSYL TRANSFERASE-RELATED"/>
    <property type="match status" value="1"/>
</dbReference>
<dbReference type="SUPFAM" id="SSF88713">
    <property type="entry name" value="Glycoside hydrolase/deacetylase"/>
    <property type="match status" value="1"/>
</dbReference>